<proteinExistence type="predicted"/>
<feature type="compositionally biased region" description="Pro residues" evidence="1">
    <location>
        <begin position="140"/>
        <end position="150"/>
    </location>
</feature>
<dbReference type="Proteomes" id="UP001209570">
    <property type="component" value="Unassembled WGS sequence"/>
</dbReference>
<dbReference type="AlphaFoldDB" id="A0AAD5Q9Z6"/>
<accession>A0AAD5Q9Z6</accession>
<organism evidence="3 4">
    <name type="scientific">Pythium insidiosum</name>
    <name type="common">Pythiosis disease agent</name>
    <dbReference type="NCBI Taxonomy" id="114742"/>
    <lineage>
        <taxon>Eukaryota</taxon>
        <taxon>Sar</taxon>
        <taxon>Stramenopiles</taxon>
        <taxon>Oomycota</taxon>
        <taxon>Peronosporomycetes</taxon>
        <taxon>Pythiales</taxon>
        <taxon>Pythiaceae</taxon>
        <taxon>Pythium</taxon>
    </lineage>
</organism>
<gene>
    <name evidence="3" type="ORF">P43SY_008296</name>
</gene>
<feature type="domain" description="SAM" evidence="2">
    <location>
        <begin position="18"/>
        <end position="94"/>
    </location>
</feature>
<dbReference type="Pfam" id="PF07647">
    <property type="entry name" value="SAM_2"/>
    <property type="match status" value="1"/>
</dbReference>
<evidence type="ECO:0000256" key="1">
    <source>
        <dbReference type="SAM" id="MobiDB-lite"/>
    </source>
</evidence>
<dbReference type="SUPFAM" id="SSF47769">
    <property type="entry name" value="SAM/Pointed domain"/>
    <property type="match status" value="1"/>
</dbReference>
<dbReference type="PROSITE" id="PS50105">
    <property type="entry name" value="SAM_DOMAIN"/>
    <property type="match status" value="1"/>
</dbReference>
<dbReference type="InterPro" id="IPR013761">
    <property type="entry name" value="SAM/pointed_sf"/>
</dbReference>
<dbReference type="EMBL" id="JAKCXM010000017">
    <property type="protein sequence ID" value="KAJ0407835.1"/>
    <property type="molecule type" value="Genomic_DNA"/>
</dbReference>
<evidence type="ECO:0000313" key="4">
    <source>
        <dbReference type="Proteomes" id="UP001209570"/>
    </source>
</evidence>
<name>A0AAD5Q9Z6_PYTIN</name>
<reference evidence="3" key="1">
    <citation type="submission" date="2021-12" db="EMBL/GenBank/DDBJ databases">
        <title>Prjna785345.</title>
        <authorList>
            <person name="Rujirawat T."/>
            <person name="Krajaejun T."/>
        </authorList>
    </citation>
    <scope>NUCLEOTIDE SEQUENCE</scope>
    <source>
        <strain evidence="3">Pi057C3</strain>
    </source>
</reference>
<dbReference type="InterPro" id="IPR001660">
    <property type="entry name" value="SAM"/>
</dbReference>
<evidence type="ECO:0000259" key="2">
    <source>
        <dbReference type="PROSITE" id="PS50105"/>
    </source>
</evidence>
<evidence type="ECO:0000313" key="3">
    <source>
        <dbReference type="EMBL" id="KAJ0407835.1"/>
    </source>
</evidence>
<dbReference type="Gene3D" id="1.10.150.50">
    <property type="entry name" value="Transcription Factor, Ets-1"/>
    <property type="match status" value="1"/>
</dbReference>
<comment type="caution">
    <text evidence="3">The sequence shown here is derived from an EMBL/GenBank/DDBJ whole genome shotgun (WGS) entry which is preliminary data.</text>
</comment>
<dbReference type="SMART" id="SM00454">
    <property type="entry name" value="SAM"/>
    <property type="match status" value="1"/>
</dbReference>
<sequence>MHAGLNMHSVMSVNWSAWSSEDVCAWLETLGLIGDYRQLTRFVRGCSAKTFIDNAITGDILSELTKEVLKEELGIKAYGDRVRIWRAVEALTAARESLSVASSGHAVVSSTAAVTGSTVTGAVAAKCEPATDGASTPSRHAPPPRAPLPPRPRDSNVLDLVVLHAAPLVIKDSKGRIYPMEKLDLAAERRAIVNSLVNEVAHKEIHLRFDIATADVLRSLMTAWRCKSRYEEAIECYKKAQDIREQLFPDSREVGYCVGGEASGSHMYSRVNVLDIVDMEHLMSKLRDAAQRALEELLSSVLSFLVCAAVVLVLRSQSSLVTGVSVDLGAFSLDM</sequence>
<protein>
    <recommendedName>
        <fullName evidence="2">SAM domain-containing protein</fullName>
    </recommendedName>
</protein>
<feature type="region of interest" description="Disordered" evidence="1">
    <location>
        <begin position="129"/>
        <end position="152"/>
    </location>
</feature>
<keyword evidence="4" id="KW-1185">Reference proteome</keyword>